<evidence type="ECO:0000313" key="3">
    <source>
        <dbReference type="EMBL" id="EAP71991.1"/>
    </source>
</evidence>
<feature type="domain" description="Fe/B12 periplasmic-binding" evidence="2">
    <location>
        <begin position="55"/>
        <end position="317"/>
    </location>
</feature>
<dbReference type="PANTHER" id="PTHR30535:SF35">
    <property type="entry name" value="PERIPLASMIC BINDING PROTEIN"/>
    <property type="match status" value="1"/>
</dbReference>
<organism evidence="3 4">
    <name type="scientific">Ralstonia solanacearum (strain UW551)</name>
    <dbReference type="NCBI Taxonomy" id="342110"/>
    <lineage>
        <taxon>Bacteria</taxon>
        <taxon>Pseudomonadati</taxon>
        <taxon>Pseudomonadota</taxon>
        <taxon>Betaproteobacteria</taxon>
        <taxon>Burkholderiales</taxon>
        <taxon>Burkholderiaceae</taxon>
        <taxon>Ralstonia</taxon>
        <taxon>Ralstonia solanacearum species complex</taxon>
    </lineage>
</organism>
<dbReference type="NCBIfam" id="NF038402">
    <property type="entry name" value="TroA_like"/>
    <property type="match status" value="1"/>
</dbReference>
<dbReference type="PANTHER" id="PTHR30535">
    <property type="entry name" value="VITAMIN B12-BINDING PROTEIN"/>
    <property type="match status" value="1"/>
</dbReference>
<keyword evidence="1" id="KW-0732">Signal</keyword>
<dbReference type="InterPro" id="IPR054828">
    <property type="entry name" value="Vit_B12_bind_prot"/>
</dbReference>
<dbReference type="Gene3D" id="3.40.50.1980">
    <property type="entry name" value="Nitrogenase molybdenum iron protein domain"/>
    <property type="match status" value="2"/>
</dbReference>
<name>A0AB33VAV6_RALSU</name>
<dbReference type="AlphaFoldDB" id="A0AB33VAV6"/>
<sequence>MADGRGRQPAARAAALAVRLRLCARAAQAPQPWNLLMTFTDALGQAHAPVDTTPRIASLVPSITDLLFSLDLGGQLVARTGFCIHPREAVRAIPKVGGTKTVKLDRLRELAPTHVIVNIDENTRETADKLRAFVPHVIVTHPCAPEDNLALYRLLGGIFRREAQAQRLSEALARELEALRGRTFPPRRVLYAIWQDPWMTVARDTYISRMLALIGCRTWPEDPAPVPCGVGRHGDCARPNRPDTRYPTFRWSDEVVRDIDCVLLSTEPYSFTEAHADALEKQIGKPVYLVDGEMVSWYGSRAIEGVHYLGQLAHELR</sequence>
<dbReference type="PROSITE" id="PS50983">
    <property type="entry name" value="FE_B12_PBP"/>
    <property type="match status" value="1"/>
</dbReference>
<proteinExistence type="predicted"/>
<evidence type="ECO:0000256" key="1">
    <source>
        <dbReference type="ARBA" id="ARBA00022729"/>
    </source>
</evidence>
<reference evidence="3 4" key="1">
    <citation type="journal article" date="2006" name="Mol. Plant Microbe Interact.">
        <title>Identification of open reading frames unique to a select agent: Ralstonia solanacearum race 3 biovar 2.</title>
        <authorList>
            <person name="Gabriel D.W."/>
            <person name="Allen C."/>
            <person name="Schell M."/>
            <person name="Denny T.P."/>
            <person name="Greenberg J.T."/>
            <person name="Duan Y.P."/>
            <person name="Flores-Cruz Z."/>
            <person name="Huang Q."/>
            <person name="Clifford J.M."/>
            <person name="Presting G."/>
            <person name="Gonzalez E.T."/>
            <person name="Reddy J."/>
            <person name="Elphinstone J."/>
            <person name="Swanson J."/>
            <person name="Yao J."/>
            <person name="Mulholland V."/>
            <person name="Liu L."/>
            <person name="Farmerie W."/>
            <person name="Patnaikuni M."/>
            <person name="Balogh B."/>
            <person name="Norman D."/>
            <person name="Alvarez A."/>
            <person name="Castillo J.A."/>
            <person name="Jones J."/>
            <person name="Saddler G."/>
            <person name="Walunas T."/>
            <person name="Zhukov A."/>
            <person name="Mikhailova N."/>
        </authorList>
    </citation>
    <scope>NUCLEOTIDE SEQUENCE [LARGE SCALE GENOMIC DNA]</scope>
    <source>
        <strain evidence="3 4">UW551</strain>
    </source>
</reference>
<gene>
    <name evidence="3" type="ORF">RRSL_01664</name>
</gene>
<dbReference type="Proteomes" id="UP000005933">
    <property type="component" value="Unassembled WGS sequence"/>
</dbReference>
<accession>A0AB33VAV6</accession>
<comment type="caution">
    <text evidence="3">The sequence shown here is derived from an EMBL/GenBank/DDBJ whole genome shotgun (WGS) entry which is preliminary data.</text>
</comment>
<dbReference type="SUPFAM" id="SSF53807">
    <property type="entry name" value="Helical backbone' metal receptor"/>
    <property type="match status" value="1"/>
</dbReference>
<dbReference type="Pfam" id="PF01497">
    <property type="entry name" value="Peripla_BP_2"/>
    <property type="match status" value="1"/>
</dbReference>
<evidence type="ECO:0000313" key="4">
    <source>
        <dbReference type="Proteomes" id="UP000005933"/>
    </source>
</evidence>
<dbReference type="EMBL" id="AAKL01000038">
    <property type="protein sequence ID" value="EAP71991.1"/>
    <property type="molecule type" value="Genomic_DNA"/>
</dbReference>
<dbReference type="InterPro" id="IPR050902">
    <property type="entry name" value="ABC_Transporter_SBP"/>
</dbReference>
<protein>
    <submittedName>
        <fullName evidence="3">Iron(III) dicitrate-binding protein</fullName>
    </submittedName>
</protein>
<evidence type="ECO:0000259" key="2">
    <source>
        <dbReference type="PROSITE" id="PS50983"/>
    </source>
</evidence>
<dbReference type="InterPro" id="IPR002491">
    <property type="entry name" value="ABC_transptr_periplasmic_BD"/>
</dbReference>